<keyword evidence="1" id="KW-0812">Transmembrane</keyword>
<organism evidence="2 3">
    <name type="scientific">Schumannella luteola</name>
    <dbReference type="NCBI Taxonomy" id="472059"/>
    <lineage>
        <taxon>Bacteria</taxon>
        <taxon>Bacillati</taxon>
        <taxon>Actinomycetota</taxon>
        <taxon>Actinomycetes</taxon>
        <taxon>Micrococcales</taxon>
        <taxon>Microbacteriaceae</taxon>
        <taxon>Schumannella</taxon>
    </lineage>
</organism>
<accession>A0A852YNE3</accession>
<reference evidence="2 3" key="1">
    <citation type="submission" date="2020-07" db="EMBL/GenBank/DDBJ databases">
        <title>Sequencing the genomes of 1000 actinobacteria strains.</title>
        <authorList>
            <person name="Klenk H.-P."/>
        </authorList>
    </citation>
    <scope>NUCLEOTIDE SEQUENCE [LARGE SCALE GENOMIC DNA]</scope>
    <source>
        <strain evidence="2 3">DSM 23141</strain>
    </source>
</reference>
<protein>
    <submittedName>
        <fullName evidence="2">Uncharacterized protein</fullName>
    </submittedName>
</protein>
<comment type="caution">
    <text evidence="2">The sequence shown here is derived from an EMBL/GenBank/DDBJ whole genome shotgun (WGS) entry which is preliminary data.</text>
</comment>
<feature type="transmembrane region" description="Helical" evidence="1">
    <location>
        <begin position="27"/>
        <end position="50"/>
    </location>
</feature>
<dbReference type="Proteomes" id="UP000553888">
    <property type="component" value="Unassembled WGS sequence"/>
</dbReference>
<evidence type="ECO:0000313" key="3">
    <source>
        <dbReference type="Proteomes" id="UP000553888"/>
    </source>
</evidence>
<dbReference type="AlphaFoldDB" id="A0A852YNE3"/>
<keyword evidence="3" id="KW-1185">Reference proteome</keyword>
<evidence type="ECO:0000256" key="1">
    <source>
        <dbReference type="SAM" id="Phobius"/>
    </source>
</evidence>
<keyword evidence="1" id="KW-1133">Transmembrane helix</keyword>
<proteinExistence type="predicted"/>
<dbReference type="RefSeq" id="WP_218853473.1">
    <property type="nucleotide sequence ID" value="NZ_JACBZY010000001.1"/>
</dbReference>
<keyword evidence="1" id="KW-0472">Membrane</keyword>
<dbReference type="EMBL" id="JACBZY010000001">
    <property type="protein sequence ID" value="NYG99249.1"/>
    <property type="molecule type" value="Genomic_DNA"/>
</dbReference>
<name>A0A852YNE3_9MICO</name>
<sequence>MIRADAIDHLVRAADSGAASGGIQIDFGALGSVFVVALVASVVLVVLFSIGVRLLSIANSAPAAGSTGTGTATADAAPPVAGAERALLPRLGAVLCFALCAAGVLFGVWLIVPFFH</sequence>
<gene>
    <name evidence="2" type="ORF">BJ979_001875</name>
</gene>
<evidence type="ECO:0000313" key="2">
    <source>
        <dbReference type="EMBL" id="NYG99249.1"/>
    </source>
</evidence>
<feature type="transmembrane region" description="Helical" evidence="1">
    <location>
        <begin position="91"/>
        <end position="112"/>
    </location>
</feature>